<dbReference type="PANTHER" id="PTHR47972">
    <property type="entry name" value="KINESIN-LIKE PROTEIN KLP-3"/>
    <property type="match status" value="1"/>
</dbReference>
<gene>
    <name evidence="5" type="ORF">A2U01_0008782</name>
</gene>
<keyword evidence="3" id="KW-0175">Coiled coil</keyword>
<keyword evidence="2" id="KW-0067">ATP-binding</keyword>
<feature type="domain" description="Kinesin motor" evidence="4">
    <location>
        <begin position="129"/>
        <end position="247"/>
    </location>
</feature>
<dbReference type="InterPro" id="IPR036961">
    <property type="entry name" value="Kinesin_motor_dom_sf"/>
</dbReference>
<dbReference type="AlphaFoldDB" id="A0A392MKL8"/>
<keyword evidence="2" id="KW-0547">Nucleotide-binding</keyword>
<dbReference type="PROSITE" id="PS50067">
    <property type="entry name" value="KINESIN_MOTOR_2"/>
    <property type="match status" value="1"/>
</dbReference>
<protein>
    <submittedName>
        <fullName evidence="5">Kinesin-like calmodulin-binding protein</fullName>
    </submittedName>
</protein>
<evidence type="ECO:0000313" key="5">
    <source>
        <dbReference type="EMBL" id="MCH87901.1"/>
    </source>
</evidence>
<sequence>MILEQKLSVLERRNAEESSSLQRKFEQERKAVKSEVYDLERKLEGYRQELMTAKSIISVKDTELAALQNNFKELEELREMKEDIDRKNEQTAAILKMQGAQLAEMEALYKEEQVLRKRYFNVIEDMKGKIRVYCRLRPLSEKEILEKEREAVTAADEFTVEFLWKDDKPKQYIYDRVFGSDATQESYLVQSAVDGFNVCIFAYGQTGSGKTFTIYGSEDNPGLTPRAIGELFRILRRDGKKYSFSLK</sequence>
<evidence type="ECO:0000259" key="4">
    <source>
        <dbReference type="PROSITE" id="PS50067"/>
    </source>
</evidence>
<reference evidence="5 6" key="1">
    <citation type="journal article" date="2018" name="Front. Plant Sci.">
        <title>Red Clover (Trifolium pratense) and Zigzag Clover (T. medium) - A Picture of Genomic Similarities and Differences.</title>
        <authorList>
            <person name="Dluhosova J."/>
            <person name="Istvanek J."/>
            <person name="Nedelnik J."/>
            <person name="Repkova J."/>
        </authorList>
    </citation>
    <scope>NUCLEOTIDE SEQUENCE [LARGE SCALE GENOMIC DNA]</scope>
    <source>
        <strain evidence="6">cv. 10/8</strain>
        <tissue evidence="5">Leaf</tissue>
    </source>
</reference>
<evidence type="ECO:0000313" key="6">
    <source>
        <dbReference type="Proteomes" id="UP000265520"/>
    </source>
</evidence>
<dbReference type="EMBL" id="LXQA010013118">
    <property type="protein sequence ID" value="MCH87901.1"/>
    <property type="molecule type" value="Genomic_DNA"/>
</dbReference>
<dbReference type="GO" id="GO:0003777">
    <property type="term" value="F:microtubule motor activity"/>
    <property type="evidence" value="ECO:0007669"/>
    <property type="project" value="InterPro"/>
</dbReference>
<name>A0A392MKL8_9FABA</name>
<dbReference type="InterPro" id="IPR001752">
    <property type="entry name" value="Kinesin_motor_dom"/>
</dbReference>
<evidence type="ECO:0000256" key="1">
    <source>
        <dbReference type="ARBA" id="ARBA00023175"/>
    </source>
</evidence>
<dbReference type="GO" id="GO:0005524">
    <property type="term" value="F:ATP binding"/>
    <property type="evidence" value="ECO:0007669"/>
    <property type="project" value="UniProtKB-UniRule"/>
</dbReference>
<dbReference type="Pfam" id="PF16796">
    <property type="entry name" value="Microtub_bd"/>
    <property type="match status" value="1"/>
</dbReference>
<dbReference type="GO" id="GO:0008017">
    <property type="term" value="F:microtubule binding"/>
    <property type="evidence" value="ECO:0007669"/>
    <property type="project" value="InterPro"/>
</dbReference>
<feature type="coiled-coil region" evidence="3">
    <location>
        <begin position="22"/>
        <end position="94"/>
    </location>
</feature>
<accession>A0A392MKL8</accession>
<dbReference type="SUPFAM" id="SSF52540">
    <property type="entry name" value="P-loop containing nucleoside triphosphate hydrolases"/>
    <property type="match status" value="1"/>
</dbReference>
<dbReference type="InterPro" id="IPR027417">
    <property type="entry name" value="P-loop_NTPase"/>
</dbReference>
<dbReference type="SMART" id="SM00129">
    <property type="entry name" value="KISc"/>
    <property type="match status" value="1"/>
</dbReference>
<feature type="binding site" evidence="2">
    <location>
        <begin position="204"/>
        <end position="211"/>
    </location>
    <ligand>
        <name>ATP</name>
        <dbReference type="ChEBI" id="CHEBI:30616"/>
    </ligand>
</feature>
<comment type="similarity">
    <text evidence="2">Belongs to the TRAFAC class myosin-kinesin ATPase superfamily. Kinesin family.</text>
</comment>
<dbReference type="InterPro" id="IPR027640">
    <property type="entry name" value="Kinesin-like_fam"/>
</dbReference>
<dbReference type="GO" id="GO:0007018">
    <property type="term" value="P:microtubule-based movement"/>
    <property type="evidence" value="ECO:0007669"/>
    <property type="project" value="InterPro"/>
</dbReference>
<evidence type="ECO:0000256" key="3">
    <source>
        <dbReference type="SAM" id="Coils"/>
    </source>
</evidence>
<keyword evidence="1 2" id="KW-0505">Motor protein</keyword>
<keyword evidence="6" id="KW-1185">Reference proteome</keyword>
<dbReference type="Gene3D" id="3.40.850.10">
    <property type="entry name" value="Kinesin motor domain"/>
    <property type="match status" value="1"/>
</dbReference>
<dbReference type="Proteomes" id="UP000265520">
    <property type="component" value="Unassembled WGS sequence"/>
</dbReference>
<proteinExistence type="inferred from homology"/>
<comment type="caution">
    <text evidence="5">The sequence shown here is derived from an EMBL/GenBank/DDBJ whole genome shotgun (WGS) entry which is preliminary data.</text>
</comment>
<evidence type="ECO:0000256" key="2">
    <source>
        <dbReference type="PROSITE-ProRule" id="PRU00283"/>
    </source>
</evidence>
<dbReference type="PANTHER" id="PTHR47972:SF16">
    <property type="entry name" value="KINESIN-LIKE PROTEIN"/>
    <property type="match status" value="1"/>
</dbReference>
<dbReference type="InterPro" id="IPR031852">
    <property type="entry name" value="Vik1/Cik1_MT-bd"/>
</dbReference>
<organism evidence="5 6">
    <name type="scientific">Trifolium medium</name>
    <dbReference type="NCBI Taxonomy" id="97028"/>
    <lineage>
        <taxon>Eukaryota</taxon>
        <taxon>Viridiplantae</taxon>
        <taxon>Streptophyta</taxon>
        <taxon>Embryophyta</taxon>
        <taxon>Tracheophyta</taxon>
        <taxon>Spermatophyta</taxon>
        <taxon>Magnoliopsida</taxon>
        <taxon>eudicotyledons</taxon>
        <taxon>Gunneridae</taxon>
        <taxon>Pentapetalae</taxon>
        <taxon>rosids</taxon>
        <taxon>fabids</taxon>
        <taxon>Fabales</taxon>
        <taxon>Fabaceae</taxon>
        <taxon>Papilionoideae</taxon>
        <taxon>50 kb inversion clade</taxon>
        <taxon>NPAAA clade</taxon>
        <taxon>Hologalegina</taxon>
        <taxon>IRL clade</taxon>
        <taxon>Trifolieae</taxon>
        <taxon>Trifolium</taxon>
    </lineage>
</organism>
<feature type="non-terminal residue" evidence="5">
    <location>
        <position position="247"/>
    </location>
</feature>